<evidence type="ECO:0000313" key="1">
    <source>
        <dbReference type="EMBL" id="KAG7284666.1"/>
    </source>
</evidence>
<dbReference type="EMBL" id="JAHCVI010000005">
    <property type="protein sequence ID" value="KAG7284666.1"/>
    <property type="molecule type" value="Genomic_DNA"/>
</dbReference>
<reference evidence="1" key="1">
    <citation type="submission" date="2023-02" db="EMBL/GenBank/DDBJ databases">
        <authorList>
            <person name="Palmer J.M."/>
        </authorList>
    </citation>
    <scope>NUCLEOTIDE SEQUENCE</scope>
    <source>
        <strain evidence="1">FW57</strain>
    </source>
</reference>
<organism evidence="1 2">
    <name type="scientific">Staphylotrichum longicolle</name>
    <dbReference type="NCBI Taxonomy" id="669026"/>
    <lineage>
        <taxon>Eukaryota</taxon>
        <taxon>Fungi</taxon>
        <taxon>Dikarya</taxon>
        <taxon>Ascomycota</taxon>
        <taxon>Pezizomycotina</taxon>
        <taxon>Sordariomycetes</taxon>
        <taxon>Sordariomycetidae</taxon>
        <taxon>Sordariales</taxon>
        <taxon>Chaetomiaceae</taxon>
        <taxon>Staphylotrichum</taxon>
    </lineage>
</organism>
<keyword evidence="2" id="KW-1185">Reference proteome</keyword>
<evidence type="ECO:0000313" key="2">
    <source>
        <dbReference type="Proteomes" id="UP001197093"/>
    </source>
</evidence>
<sequence length="142" mass="15064">MGAPVILCGKTEAVGTGVIASLKPEFDVIHFIMTPEAGAAQIPAIFRGEQGVEAHSALGSHDYSQKPAAVILGGGYDDAGIETMLKASAGIHPIPWLRPDLTLPAPPFGTPDYGKALVQRIKARLAQLEQEGRLHEEKVVLY</sequence>
<dbReference type="AlphaFoldDB" id="A0AAD4ENT7"/>
<accession>A0AAD4ENT7</accession>
<proteinExistence type="predicted"/>
<gene>
    <name evidence="1" type="ORF">NEMBOFW57_009275</name>
</gene>
<comment type="caution">
    <text evidence="1">The sequence shown here is derived from an EMBL/GenBank/DDBJ whole genome shotgun (WGS) entry which is preliminary data.</text>
</comment>
<protein>
    <submittedName>
        <fullName evidence="1">Uncharacterized protein</fullName>
    </submittedName>
</protein>
<name>A0AAD4ENT7_9PEZI</name>
<dbReference type="Proteomes" id="UP001197093">
    <property type="component" value="Unassembled WGS sequence"/>
</dbReference>